<feature type="region of interest" description="Disordered" evidence="1">
    <location>
        <begin position="87"/>
        <end position="213"/>
    </location>
</feature>
<dbReference type="OrthoDB" id="9942438at2759"/>
<reference evidence="2" key="3">
    <citation type="submission" date="2025-09" db="UniProtKB">
        <authorList>
            <consortium name="Ensembl"/>
        </authorList>
    </citation>
    <scope>IDENTIFICATION</scope>
</reference>
<dbReference type="GO" id="GO:0005694">
    <property type="term" value="C:chromosome"/>
    <property type="evidence" value="ECO:0007669"/>
    <property type="project" value="TreeGrafter"/>
</dbReference>
<reference evidence="2" key="2">
    <citation type="submission" date="2025-08" db="UniProtKB">
        <authorList>
            <consortium name="Ensembl"/>
        </authorList>
    </citation>
    <scope>IDENTIFICATION</scope>
</reference>
<reference evidence="2" key="1">
    <citation type="submission" date="2019-06" db="EMBL/GenBank/DDBJ databases">
        <authorList>
            <consortium name="Wellcome Sanger Institute Data Sharing"/>
        </authorList>
    </citation>
    <scope>NUCLEOTIDE SEQUENCE [LARGE SCALE GENOMIC DNA]</scope>
</reference>
<proteinExistence type="predicted"/>
<dbReference type="GO" id="GO:0071479">
    <property type="term" value="P:cellular response to ionizing radiation"/>
    <property type="evidence" value="ECO:0007669"/>
    <property type="project" value="InterPro"/>
</dbReference>
<dbReference type="GO" id="GO:0005634">
    <property type="term" value="C:nucleus"/>
    <property type="evidence" value="ECO:0007669"/>
    <property type="project" value="InterPro"/>
</dbReference>
<feature type="compositionally biased region" description="Basic and acidic residues" evidence="1">
    <location>
        <begin position="126"/>
        <end position="147"/>
    </location>
</feature>
<dbReference type="Ensembl" id="ENSSFAT00005001339.1">
    <property type="protein sequence ID" value="ENSSFAP00005001262.1"/>
    <property type="gene ID" value="ENSSFAG00005000924.1"/>
</dbReference>
<accession>A0A672F6Y0</accession>
<feature type="region of interest" description="Disordered" evidence="1">
    <location>
        <begin position="1"/>
        <end position="21"/>
    </location>
</feature>
<sequence>MPRKAKKTAKPPLLFLEQPSSGSRLKNVPEVRAALNPKEFFSEETAGSSSALHAWVSPQFDRSAFAALPARRGRRRCRSAASILDSCTQPPRKTSVCRYPALSFQTRPRDQRAGVSGTGNKPKKPRCSDTRERPTDSVRKRRHEAETSCRIPAGAPPSTPPGAVDPPPDVETPEVIREESRRPPHASGHFLLNRPPSPPCVQPPDTLAADTPERDYGVKVTWRRRRRMMESLRERGHLSESDTLIQNI</sequence>
<dbReference type="InParanoid" id="A0A672F6Y0"/>
<dbReference type="GO" id="GO:0000077">
    <property type="term" value="P:DNA damage checkpoint signaling"/>
    <property type="evidence" value="ECO:0007669"/>
    <property type="project" value="InterPro"/>
</dbReference>
<dbReference type="GeneID" id="115404083"/>
<evidence type="ECO:0000313" key="3">
    <source>
        <dbReference type="Proteomes" id="UP000472267"/>
    </source>
</evidence>
<dbReference type="FunCoup" id="A0A672F6Y0">
    <property type="interactions" value="1037"/>
</dbReference>
<organism evidence="2 3">
    <name type="scientific">Salarias fasciatus</name>
    <name type="common">Jewelled blenny</name>
    <name type="synonym">Blennius fasciatus</name>
    <dbReference type="NCBI Taxonomy" id="181472"/>
    <lineage>
        <taxon>Eukaryota</taxon>
        <taxon>Metazoa</taxon>
        <taxon>Chordata</taxon>
        <taxon>Craniata</taxon>
        <taxon>Vertebrata</taxon>
        <taxon>Euteleostomi</taxon>
        <taxon>Actinopterygii</taxon>
        <taxon>Neopterygii</taxon>
        <taxon>Teleostei</taxon>
        <taxon>Neoteleostei</taxon>
        <taxon>Acanthomorphata</taxon>
        <taxon>Ovalentaria</taxon>
        <taxon>Blenniimorphae</taxon>
        <taxon>Blenniiformes</taxon>
        <taxon>Blennioidei</taxon>
        <taxon>Blenniidae</taxon>
        <taxon>Salariinae</taxon>
        <taxon>Salarias</taxon>
    </lineage>
</organism>
<dbReference type="AlphaFoldDB" id="A0A672F6Y0"/>
<dbReference type="GO" id="GO:0000725">
    <property type="term" value="P:recombinational repair"/>
    <property type="evidence" value="ECO:0007669"/>
    <property type="project" value="TreeGrafter"/>
</dbReference>
<keyword evidence="3" id="KW-1185">Reference proteome</keyword>
<evidence type="ECO:0000313" key="2">
    <source>
        <dbReference type="Ensembl" id="ENSSFAP00005001262.1"/>
    </source>
</evidence>
<gene>
    <name evidence="2" type="primary">rhno1</name>
</gene>
<dbReference type="Pfam" id="PF15319">
    <property type="entry name" value="RHINO"/>
    <property type="match status" value="1"/>
</dbReference>
<protein>
    <submittedName>
        <fullName evidence="2">Uncharacterized protein</fullName>
    </submittedName>
</protein>
<dbReference type="InterPro" id="IPR029293">
    <property type="entry name" value="RHNO1"/>
</dbReference>
<dbReference type="PANTHER" id="PTHR35541">
    <property type="entry name" value="RAD9, HUS1, RAD1-INTERACTING NUCLEAR ORPHAN PROTEIN 1"/>
    <property type="match status" value="1"/>
</dbReference>
<dbReference type="OMA" id="PKHHYGS"/>
<name>A0A672F6Y0_SALFA</name>
<dbReference type="RefSeq" id="XP_029969086.1">
    <property type="nucleotide sequence ID" value="XM_030113226.1"/>
</dbReference>
<feature type="compositionally biased region" description="Pro residues" evidence="1">
    <location>
        <begin position="154"/>
        <end position="170"/>
    </location>
</feature>
<dbReference type="Proteomes" id="UP000472267">
    <property type="component" value="Chromosome 17"/>
</dbReference>
<evidence type="ECO:0000256" key="1">
    <source>
        <dbReference type="SAM" id="MobiDB-lite"/>
    </source>
</evidence>
<dbReference type="PANTHER" id="PTHR35541:SF1">
    <property type="entry name" value="RAD9, HUS1, RAD1-INTERACTING NUCLEAR ORPHAN PROTEIN 1"/>
    <property type="match status" value="1"/>
</dbReference>
<dbReference type="CTD" id="83695"/>